<keyword evidence="2" id="KW-1185">Reference proteome</keyword>
<reference evidence="1 2" key="1">
    <citation type="submission" date="2021-06" db="EMBL/GenBank/DDBJ databases">
        <title>Caerostris extrusa draft genome.</title>
        <authorList>
            <person name="Kono N."/>
            <person name="Arakawa K."/>
        </authorList>
    </citation>
    <scope>NUCLEOTIDE SEQUENCE [LARGE SCALE GENOMIC DNA]</scope>
</reference>
<name>A0AAV4S0X3_CAEEX</name>
<organism evidence="1 2">
    <name type="scientific">Caerostris extrusa</name>
    <name type="common">Bark spider</name>
    <name type="synonym">Caerostris bankana</name>
    <dbReference type="NCBI Taxonomy" id="172846"/>
    <lineage>
        <taxon>Eukaryota</taxon>
        <taxon>Metazoa</taxon>
        <taxon>Ecdysozoa</taxon>
        <taxon>Arthropoda</taxon>
        <taxon>Chelicerata</taxon>
        <taxon>Arachnida</taxon>
        <taxon>Araneae</taxon>
        <taxon>Araneomorphae</taxon>
        <taxon>Entelegynae</taxon>
        <taxon>Araneoidea</taxon>
        <taxon>Araneidae</taxon>
        <taxon>Caerostris</taxon>
    </lineage>
</organism>
<comment type="caution">
    <text evidence="1">The sequence shown here is derived from an EMBL/GenBank/DDBJ whole genome shotgun (WGS) entry which is preliminary data.</text>
</comment>
<dbReference type="EMBL" id="BPLR01008645">
    <property type="protein sequence ID" value="GIY26216.1"/>
    <property type="molecule type" value="Genomic_DNA"/>
</dbReference>
<dbReference type="AlphaFoldDB" id="A0AAV4S0X3"/>
<proteinExistence type="predicted"/>
<evidence type="ECO:0000313" key="1">
    <source>
        <dbReference type="EMBL" id="GIY26216.1"/>
    </source>
</evidence>
<protein>
    <submittedName>
        <fullName evidence="1">Uncharacterized protein</fullName>
    </submittedName>
</protein>
<gene>
    <name evidence="1" type="ORF">CEXT_698161</name>
</gene>
<dbReference type="Proteomes" id="UP001054945">
    <property type="component" value="Unassembled WGS sequence"/>
</dbReference>
<accession>A0AAV4S0X3</accession>
<evidence type="ECO:0000313" key="2">
    <source>
        <dbReference type="Proteomes" id="UP001054945"/>
    </source>
</evidence>
<sequence>MDEEERALPSQSGFRLVWQHLTHGHQEHRDHLSDFLSSLRYVRAGIHSRPWNMPSAACNCLRMDPDLSK</sequence>